<dbReference type="RefSeq" id="WP_168448441.1">
    <property type="nucleotide sequence ID" value="NZ_JAAWWK010000001.1"/>
</dbReference>
<reference evidence="2 3" key="1">
    <citation type="submission" date="2020-04" db="EMBL/GenBank/DDBJ databases">
        <authorList>
            <person name="Yoon J."/>
        </authorList>
    </citation>
    <scope>NUCLEOTIDE SEQUENCE [LARGE SCALE GENOMIC DNA]</scope>
    <source>
        <strain evidence="2 3">KMU-166</strain>
    </source>
</reference>
<dbReference type="CDD" id="cd00038">
    <property type="entry name" value="CAP_ED"/>
    <property type="match status" value="1"/>
</dbReference>
<dbReference type="InterPro" id="IPR014710">
    <property type="entry name" value="RmlC-like_jellyroll"/>
</dbReference>
<gene>
    <name evidence="2" type="ORF">HCU74_00495</name>
</gene>
<dbReference type="InterPro" id="IPR018490">
    <property type="entry name" value="cNMP-bd_dom_sf"/>
</dbReference>
<evidence type="ECO:0000313" key="3">
    <source>
        <dbReference type="Proteomes" id="UP000765845"/>
    </source>
</evidence>
<dbReference type="Pfam" id="PF00027">
    <property type="entry name" value="cNMP_binding"/>
    <property type="match status" value="1"/>
</dbReference>
<feature type="domain" description="Cyclic nucleotide-binding" evidence="1">
    <location>
        <begin position="18"/>
        <end position="140"/>
    </location>
</feature>
<comment type="caution">
    <text evidence="2">The sequence shown here is derived from an EMBL/GenBank/DDBJ whole genome shotgun (WGS) entry which is preliminary data.</text>
</comment>
<proteinExistence type="predicted"/>
<dbReference type="InterPro" id="IPR000595">
    <property type="entry name" value="cNMP-bd_dom"/>
</dbReference>
<evidence type="ECO:0000259" key="1">
    <source>
        <dbReference type="SMART" id="SM00100"/>
    </source>
</evidence>
<dbReference type="SUPFAM" id="SSF51206">
    <property type="entry name" value="cAMP-binding domain-like"/>
    <property type="match status" value="1"/>
</dbReference>
<keyword evidence="3" id="KW-1185">Reference proteome</keyword>
<organism evidence="2 3">
    <name type="scientific">Spongiibacter thalassae</name>
    <dbReference type="NCBI Taxonomy" id="2721624"/>
    <lineage>
        <taxon>Bacteria</taxon>
        <taxon>Pseudomonadati</taxon>
        <taxon>Pseudomonadota</taxon>
        <taxon>Gammaproteobacteria</taxon>
        <taxon>Cellvibrionales</taxon>
        <taxon>Spongiibacteraceae</taxon>
        <taxon>Spongiibacter</taxon>
    </lineage>
</organism>
<dbReference type="EMBL" id="JAAWWK010000001">
    <property type="protein sequence ID" value="NKI15884.1"/>
    <property type="molecule type" value="Genomic_DNA"/>
</dbReference>
<dbReference type="Gene3D" id="2.60.120.10">
    <property type="entry name" value="Jelly Rolls"/>
    <property type="match status" value="1"/>
</dbReference>
<accession>A0ABX1G9P9</accession>
<protein>
    <submittedName>
        <fullName evidence="2">Crp/Fnr family transcriptional regulator</fullName>
    </submittedName>
</protein>
<evidence type="ECO:0000313" key="2">
    <source>
        <dbReference type="EMBL" id="NKI15884.1"/>
    </source>
</evidence>
<dbReference type="Proteomes" id="UP000765845">
    <property type="component" value="Unassembled WGS sequence"/>
</dbReference>
<name>A0ABX1G9P9_9GAMM</name>
<sequence length="200" mass="23288">MAPDEHIVLNGMRQHFDQLFNFPPDEWEGFLPCLRVKEVAAKHCLQVAGEKSTHHYFIADGLVRFYYITPEGKELNKGFYKNNHIVGSLSAAILDEPCRFAIETLEPSVLVEIDLGLMRTLAPKMPVLQRLHLHSCEMMLIRNERREAELLTMTARQRFLQFVRNFPDLLERIPQYHIASYLGITPVALSRYKKQWLNSH</sequence>
<dbReference type="SMART" id="SM00100">
    <property type="entry name" value="cNMP"/>
    <property type="match status" value="1"/>
</dbReference>